<evidence type="ECO:0000313" key="4">
    <source>
        <dbReference type="EMBL" id="HAT6345165.1"/>
    </source>
</evidence>
<dbReference type="InterPro" id="IPR006385">
    <property type="entry name" value="HAD_hydro_SerB1"/>
</dbReference>
<dbReference type="CDD" id="cd02612">
    <property type="entry name" value="HAD_PGPPase"/>
    <property type="match status" value="1"/>
</dbReference>
<keyword evidence="3" id="KW-0460">Magnesium</keyword>
<dbReference type="Gene3D" id="1.20.1440.100">
    <property type="entry name" value="SG protein - dephosphorylation function"/>
    <property type="match status" value="1"/>
</dbReference>
<name>A0AAD3UCV6_AERHY</name>
<dbReference type="Pfam" id="PF12710">
    <property type="entry name" value="HAD"/>
    <property type="match status" value="1"/>
</dbReference>
<sequence>MALALFDLDETLIAGDSASLWLAYMVAEELAPASMIAEEQAMMSLYHQGKMDMHQYMAFTLQPLAGKTRQWLDPLCARFAEQVLRDRIYPEGLARIEWHRQRGDELVLISASGEHLVAPMAQMLGMDHCVAILLDEEAGMLTGQTRGTLSFREGKVARINQLFAASANPWQESHGYSDSHNDLPLLQAVTHPHAVNPAPGLRQIAIEQAWPTLDWQLAS</sequence>
<dbReference type="InterPro" id="IPR050582">
    <property type="entry name" value="HAD-like_SerB"/>
</dbReference>
<reference evidence="4" key="1">
    <citation type="journal article" date="2018" name="Genome Biol.">
        <title>SKESA: strategic k-mer extension for scrupulous assemblies.</title>
        <authorList>
            <person name="Souvorov A."/>
            <person name="Agarwala R."/>
            <person name="Lipman D.J."/>
        </authorList>
    </citation>
    <scope>NUCLEOTIDE SEQUENCE</scope>
    <source>
        <strain evidence="4">OLC2673_Aeromonas</strain>
    </source>
</reference>
<dbReference type="EMBL" id="DACTUL010000024">
    <property type="protein sequence ID" value="HAT6345165.1"/>
    <property type="molecule type" value="Genomic_DNA"/>
</dbReference>
<dbReference type="NCBIfam" id="TIGR01490">
    <property type="entry name" value="HAD-SF-IB-hyp1"/>
    <property type="match status" value="1"/>
</dbReference>
<comment type="caution">
    <text evidence="4">The sequence shown here is derived from an EMBL/GenBank/DDBJ whole genome shotgun (WGS) entry which is preliminary data.</text>
</comment>
<dbReference type="GO" id="GO:0046872">
    <property type="term" value="F:metal ion binding"/>
    <property type="evidence" value="ECO:0007669"/>
    <property type="project" value="UniProtKB-KW"/>
</dbReference>
<keyword evidence="1" id="KW-0479">Metal-binding</keyword>
<dbReference type="Proteomes" id="UP000859505">
    <property type="component" value="Unassembled WGS sequence"/>
</dbReference>
<gene>
    <name evidence="4" type="ORF">JAJ28_002920</name>
</gene>
<dbReference type="SUPFAM" id="SSF56784">
    <property type="entry name" value="HAD-like"/>
    <property type="match status" value="1"/>
</dbReference>
<protein>
    <submittedName>
        <fullName evidence="4">HAD family hydrolase</fullName>
    </submittedName>
</protein>
<reference evidence="4" key="2">
    <citation type="submission" date="2020-01" db="EMBL/GenBank/DDBJ databases">
        <authorList>
            <consortium name="NCBI Pathogen Detection Project"/>
        </authorList>
    </citation>
    <scope>NUCLEOTIDE SEQUENCE</scope>
    <source>
        <strain evidence="4">OLC2673_Aeromonas</strain>
    </source>
</reference>
<evidence type="ECO:0000313" key="5">
    <source>
        <dbReference type="Proteomes" id="UP000859505"/>
    </source>
</evidence>
<keyword evidence="2 4" id="KW-0378">Hydrolase</keyword>
<dbReference type="InterPro" id="IPR036412">
    <property type="entry name" value="HAD-like_sf"/>
</dbReference>
<accession>A0AAD3UCV6</accession>
<dbReference type="PANTHER" id="PTHR43344">
    <property type="entry name" value="PHOSPHOSERINE PHOSPHATASE"/>
    <property type="match status" value="1"/>
</dbReference>
<dbReference type="InterPro" id="IPR023214">
    <property type="entry name" value="HAD_sf"/>
</dbReference>
<dbReference type="GO" id="GO:0016787">
    <property type="term" value="F:hydrolase activity"/>
    <property type="evidence" value="ECO:0007669"/>
    <property type="project" value="UniProtKB-KW"/>
</dbReference>
<dbReference type="NCBIfam" id="TIGR01488">
    <property type="entry name" value="HAD-SF-IB"/>
    <property type="match status" value="1"/>
</dbReference>
<evidence type="ECO:0000256" key="3">
    <source>
        <dbReference type="ARBA" id="ARBA00022842"/>
    </source>
</evidence>
<dbReference type="AlphaFoldDB" id="A0AAD3UCV6"/>
<dbReference type="PANTHER" id="PTHR43344:SF13">
    <property type="entry name" value="PHOSPHATASE RV3661-RELATED"/>
    <property type="match status" value="1"/>
</dbReference>
<evidence type="ECO:0000256" key="1">
    <source>
        <dbReference type="ARBA" id="ARBA00022723"/>
    </source>
</evidence>
<dbReference type="Gene3D" id="3.40.50.1000">
    <property type="entry name" value="HAD superfamily/HAD-like"/>
    <property type="match status" value="1"/>
</dbReference>
<organism evidence="4 5">
    <name type="scientific">Aeromonas hydrophila</name>
    <dbReference type="NCBI Taxonomy" id="644"/>
    <lineage>
        <taxon>Bacteria</taxon>
        <taxon>Pseudomonadati</taxon>
        <taxon>Pseudomonadota</taxon>
        <taxon>Gammaproteobacteria</taxon>
        <taxon>Aeromonadales</taxon>
        <taxon>Aeromonadaceae</taxon>
        <taxon>Aeromonas</taxon>
    </lineage>
</organism>
<evidence type="ECO:0000256" key="2">
    <source>
        <dbReference type="ARBA" id="ARBA00022801"/>
    </source>
</evidence>
<proteinExistence type="predicted"/>